<accession>A0A8K0ILP3</accession>
<evidence type="ECO:0000256" key="4">
    <source>
        <dbReference type="ARBA" id="ARBA00023125"/>
    </source>
</evidence>
<comment type="subcellular location">
    <subcellularLocation>
        <location evidence="1 7 8">Nucleus</location>
    </subcellularLocation>
</comment>
<feature type="compositionally biased region" description="Pro residues" evidence="9">
    <location>
        <begin position="36"/>
        <end position="45"/>
    </location>
</feature>
<protein>
    <recommendedName>
        <fullName evidence="10">Homeobox domain-containing protein</fullName>
    </recommendedName>
</protein>
<comment type="similarity">
    <text evidence="2">Belongs to the HD-ZIP homeobox family. Class II subfamily.</text>
</comment>
<name>A0A8K0ILP3_COCNU</name>
<dbReference type="InterPro" id="IPR009057">
    <property type="entry name" value="Homeodomain-like_sf"/>
</dbReference>
<evidence type="ECO:0000256" key="9">
    <source>
        <dbReference type="SAM" id="MobiDB-lite"/>
    </source>
</evidence>
<feature type="compositionally biased region" description="Low complexity" evidence="9">
    <location>
        <begin position="90"/>
        <end position="102"/>
    </location>
</feature>
<evidence type="ECO:0000256" key="6">
    <source>
        <dbReference type="ARBA" id="ARBA00023242"/>
    </source>
</evidence>
<feature type="compositionally biased region" description="Low complexity" evidence="9">
    <location>
        <begin position="302"/>
        <end position="314"/>
    </location>
</feature>
<keyword evidence="3" id="KW-0805">Transcription regulation</keyword>
<dbReference type="OrthoDB" id="6159439at2759"/>
<keyword evidence="5" id="KW-0804">Transcription</keyword>
<dbReference type="SUPFAM" id="SSF46689">
    <property type="entry name" value="Homeodomain-like"/>
    <property type="match status" value="1"/>
</dbReference>
<evidence type="ECO:0000256" key="5">
    <source>
        <dbReference type="ARBA" id="ARBA00023163"/>
    </source>
</evidence>
<feature type="region of interest" description="Disordered" evidence="9">
    <location>
        <begin position="25"/>
        <end position="140"/>
    </location>
</feature>
<dbReference type="SMART" id="SM00389">
    <property type="entry name" value="HOX"/>
    <property type="match status" value="1"/>
</dbReference>
<feature type="compositionally biased region" description="Low complexity" evidence="9">
    <location>
        <begin position="231"/>
        <end position="240"/>
    </location>
</feature>
<feature type="compositionally biased region" description="Low complexity" evidence="9">
    <location>
        <begin position="46"/>
        <end position="60"/>
    </location>
</feature>
<dbReference type="PROSITE" id="PS50071">
    <property type="entry name" value="HOMEOBOX_2"/>
    <property type="match status" value="1"/>
</dbReference>
<feature type="region of interest" description="Disordered" evidence="9">
    <location>
        <begin position="280"/>
        <end position="314"/>
    </location>
</feature>
<dbReference type="CDD" id="cd00086">
    <property type="entry name" value="homeodomain"/>
    <property type="match status" value="1"/>
</dbReference>
<dbReference type="PANTHER" id="PTHR45714:SF16">
    <property type="entry name" value="HOMEOBOX-LEUCINE ZIPPER PROTEIN HAT2"/>
    <property type="match status" value="1"/>
</dbReference>
<dbReference type="Proteomes" id="UP000797356">
    <property type="component" value="Chromosome 10"/>
</dbReference>
<proteinExistence type="inferred from homology"/>
<dbReference type="Gene3D" id="1.10.10.60">
    <property type="entry name" value="Homeodomain-like"/>
    <property type="match status" value="1"/>
</dbReference>
<evidence type="ECO:0000259" key="10">
    <source>
        <dbReference type="PROSITE" id="PS50071"/>
    </source>
</evidence>
<dbReference type="GO" id="GO:0005634">
    <property type="term" value="C:nucleus"/>
    <property type="evidence" value="ECO:0007669"/>
    <property type="project" value="UniProtKB-SubCell"/>
</dbReference>
<dbReference type="PANTHER" id="PTHR45714">
    <property type="entry name" value="HOMEOBOX-LEUCINE ZIPPER PROTEIN HAT14"/>
    <property type="match status" value="1"/>
</dbReference>
<reference evidence="11" key="2">
    <citation type="submission" date="2019-07" db="EMBL/GenBank/DDBJ databases">
        <authorList>
            <person name="Yang Y."/>
            <person name="Bocs S."/>
            <person name="Baudouin L."/>
        </authorList>
    </citation>
    <scope>NUCLEOTIDE SEQUENCE</scope>
    <source>
        <tissue evidence="11">Spear leaf of Hainan Tall coconut</tissue>
    </source>
</reference>
<dbReference type="InterPro" id="IPR050762">
    <property type="entry name" value="HD-ZIP_Homeobox_LZ_Class_II"/>
</dbReference>
<dbReference type="EMBL" id="CM017881">
    <property type="protein sequence ID" value="KAG1362146.1"/>
    <property type="molecule type" value="Genomic_DNA"/>
</dbReference>
<comment type="caution">
    <text evidence="11">The sequence shown here is derived from an EMBL/GenBank/DDBJ whole genome shotgun (WGS) entry which is preliminary data.</text>
</comment>
<keyword evidence="7 8" id="KW-0371">Homeobox</keyword>
<dbReference type="Pfam" id="PF00046">
    <property type="entry name" value="Homeodomain"/>
    <property type="match status" value="1"/>
</dbReference>
<evidence type="ECO:0000313" key="11">
    <source>
        <dbReference type="EMBL" id="KAG1362146.1"/>
    </source>
</evidence>
<dbReference type="Pfam" id="PF04618">
    <property type="entry name" value="HD-ZIP_N"/>
    <property type="match status" value="1"/>
</dbReference>
<keyword evidence="4 7" id="KW-0238">DNA-binding</keyword>
<evidence type="ECO:0000256" key="8">
    <source>
        <dbReference type="RuleBase" id="RU000682"/>
    </source>
</evidence>
<dbReference type="InterPro" id="IPR001356">
    <property type="entry name" value="HD"/>
</dbReference>
<keyword evidence="6 7" id="KW-0539">Nucleus</keyword>
<sequence>MMVEKEDLGLSLSLSSPETRFPLQLNLMPSCSSSSPSPPPPPPPFLLHSKSSWSDLLSPSSERRTEGALLRGIDVNRAPATERESEEEAGASSPNSTVSSVSGKRGDREVPGSEEHEAERACSRGISDEEDGEGSRKKLRLSKDQSAILEESFKEHNTLNPKQKLALAKQLNLRPRQVEVWFQNRRARYEAETDRVVLDEGVSDEVEADGGGLRVPQEMLRESHRRKSKASEGSPGAESSEAIASVLHAHDPSHHPHHVSFMRARLQLHQYRHGRFRSFHGAAAGRPPSSPPPPPPGPYRPCPSSDSLGPDSASSVLSRCHSAAHLKLKTEITSMAAMVSVYFGADRFCCRFGGIR</sequence>
<dbReference type="GO" id="GO:0003677">
    <property type="term" value="F:DNA binding"/>
    <property type="evidence" value="ECO:0007669"/>
    <property type="project" value="UniProtKB-UniRule"/>
</dbReference>
<evidence type="ECO:0000256" key="3">
    <source>
        <dbReference type="ARBA" id="ARBA00023015"/>
    </source>
</evidence>
<feature type="region of interest" description="Disordered" evidence="9">
    <location>
        <begin position="207"/>
        <end position="240"/>
    </location>
</feature>
<evidence type="ECO:0000256" key="1">
    <source>
        <dbReference type="ARBA" id="ARBA00004123"/>
    </source>
</evidence>
<dbReference type="AlphaFoldDB" id="A0A8K0ILP3"/>
<feature type="compositionally biased region" description="Basic and acidic residues" evidence="9">
    <location>
        <begin position="104"/>
        <end position="122"/>
    </location>
</feature>
<evidence type="ECO:0000256" key="7">
    <source>
        <dbReference type="PROSITE-ProRule" id="PRU00108"/>
    </source>
</evidence>
<feature type="DNA-binding region" description="Homeobox" evidence="7">
    <location>
        <begin position="134"/>
        <end position="193"/>
    </location>
</feature>
<keyword evidence="12" id="KW-1185">Reference proteome</keyword>
<evidence type="ECO:0000313" key="12">
    <source>
        <dbReference type="Proteomes" id="UP000797356"/>
    </source>
</evidence>
<gene>
    <name evidence="11" type="ORF">COCNU_10G003650</name>
</gene>
<organism evidence="11 12">
    <name type="scientific">Cocos nucifera</name>
    <name type="common">Coconut palm</name>
    <dbReference type="NCBI Taxonomy" id="13894"/>
    <lineage>
        <taxon>Eukaryota</taxon>
        <taxon>Viridiplantae</taxon>
        <taxon>Streptophyta</taxon>
        <taxon>Embryophyta</taxon>
        <taxon>Tracheophyta</taxon>
        <taxon>Spermatophyta</taxon>
        <taxon>Magnoliopsida</taxon>
        <taxon>Liliopsida</taxon>
        <taxon>Arecaceae</taxon>
        <taxon>Arecoideae</taxon>
        <taxon>Cocoseae</taxon>
        <taxon>Attaleinae</taxon>
        <taxon>Cocos</taxon>
    </lineage>
</organism>
<feature type="compositionally biased region" description="Pro residues" evidence="9">
    <location>
        <begin position="288"/>
        <end position="301"/>
    </location>
</feature>
<dbReference type="InterPro" id="IPR006712">
    <property type="entry name" value="HD-ZIP_N"/>
</dbReference>
<evidence type="ECO:0000256" key="2">
    <source>
        <dbReference type="ARBA" id="ARBA00006074"/>
    </source>
</evidence>
<reference evidence="11" key="1">
    <citation type="journal article" date="2017" name="Gigascience">
        <title>The genome draft of coconut (Cocos nucifera).</title>
        <authorList>
            <person name="Xiao Y."/>
            <person name="Xu P."/>
            <person name="Fan H."/>
            <person name="Baudouin L."/>
            <person name="Xia W."/>
            <person name="Bocs S."/>
            <person name="Xu J."/>
            <person name="Li Q."/>
            <person name="Guo A."/>
            <person name="Zhou L."/>
            <person name="Li J."/>
            <person name="Wu Y."/>
            <person name="Ma Z."/>
            <person name="Armero A."/>
            <person name="Issali A.E."/>
            <person name="Liu N."/>
            <person name="Peng M."/>
            <person name="Yang Y."/>
        </authorList>
    </citation>
    <scope>NUCLEOTIDE SEQUENCE</scope>
    <source>
        <tissue evidence="11">Spear leaf of Hainan Tall coconut</tissue>
    </source>
</reference>
<dbReference type="FunFam" id="1.10.10.60:FF:000192">
    <property type="entry name" value="Homeobox-leucine zipper protein HAT22"/>
    <property type="match status" value="1"/>
</dbReference>
<feature type="domain" description="Homeobox" evidence="10">
    <location>
        <begin position="132"/>
        <end position="192"/>
    </location>
</feature>